<dbReference type="OrthoDB" id="2351076at2"/>
<comment type="caution">
    <text evidence="1">The sequence shown here is derived from an EMBL/GenBank/DDBJ whole genome shotgun (WGS) entry which is preliminary data.</text>
</comment>
<reference evidence="1 2" key="1">
    <citation type="submission" date="2016-09" db="EMBL/GenBank/DDBJ databases">
        <title>Draft genome sequence for the type strain of Vulcanibacillus modesticaldus BR, a strictly anaerobic, moderately thermophilic, and nitrate-reducing bacterium from deep sea-hydrothermal vents of the Mid-Atlantic Ridge.</title>
        <authorList>
            <person name="Abin C.A."/>
            <person name="Hollibaugh J.T."/>
        </authorList>
    </citation>
    <scope>NUCLEOTIDE SEQUENCE [LARGE SCALE GENOMIC DNA]</scope>
    <source>
        <strain evidence="1 2">BR</strain>
    </source>
</reference>
<accession>A0A1D2YX88</accession>
<protein>
    <recommendedName>
        <fullName evidence="3">Flagellar hook-length control protein-like C-terminal domain-containing protein</fullName>
    </recommendedName>
</protein>
<proteinExistence type="predicted"/>
<evidence type="ECO:0008006" key="3">
    <source>
        <dbReference type="Google" id="ProtNLM"/>
    </source>
</evidence>
<dbReference type="RefSeq" id="WP_069655694.1">
    <property type="nucleotide sequence ID" value="NZ_MIJF01000001.1"/>
</dbReference>
<evidence type="ECO:0000313" key="2">
    <source>
        <dbReference type="Proteomes" id="UP000243739"/>
    </source>
</evidence>
<evidence type="ECO:0000313" key="1">
    <source>
        <dbReference type="EMBL" id="OEG00381.1"/>
    </source>
</evidence>
<dbReference type="Proteomes" id="UP000243739">
    <property type="component" value="Unassembled WGS sequence"/>
</dbReference>
<dbReference type="EMBL" id="MIJF01000001">
    <property type="protein sequence ID" value="OEG00381.1"/>
    <property type="molecule type" value="Genomic_DNA"/>
</dbReference>
<name>A0A1D2YX88_9BACI</name>
<dbReference type="STRING" id="337097.BHF71_00285"/>
<organism evidence="1 2">
    <name type="scientific">Vulcanibacillus modesticaldus</name>
    <dbReference type="NCBI Taxonomy" id="337097"/>
    <lineage>
        <taxon>Bacteria</taxon>
        <taxon>Bacillati</taxon>
        <taxon>Bacillota</taxon>
        <taxon>Bacilli</taxon>
        <taxon>Bacillales</taxon>
        <taxon>Bacillaceae</taxon>
        <taxon>Vulcanibacillus</taxon>
    </lineage>
</organism>
<keyword evidence="2" id="KW-1185">Reference proteome</keyword>
<dbReference type="AlphaFoldDB" id="A0A1D2YX88"/>
<sequence>MFSTNLVINSFFQSSLNNGKAQLINLKPDQIIHGQVLEIIDRHHAIVSLNNSKVLTKVEVPVSKGQSFWFQVTSAGEDIKLKIVTENNSSNQPIKSLGEVLQQLKLKNTVQNRQILTEMLKINLPIDKETINTIAKLVAEDREIINILQAVRLLKDKKIEVTSANVKAVYELFENDSLLNKLSDLDKEVVKLLSNNQSLPTKTIVSLEKLHQQIAKLIEEYGYTTTVDNLQSYNGEKIDYKQIIPKLIKFIESFQNRHSSDLPNLQETSLKENLEQLFSVREVLPENLVKSLDKTVNHIVGQNLVMSPDQSDFSQMILQLPGPFPFSKNPVFIQIYSKNKKNRAIDPENMNLVFLFQLENLGDLMIKLQVLHKQLFFQVFNDNPITKEIMKEFEAEFFDFVRDNGYQTTGIRFQSFESNREQIVPSLKPPYEGVDIRV</sequence>
<gene>
    <name evidence="1" type="ORF">BHF71_00285</name>
</gene>